<evidence type="ECO:0000313" key="3">
    <source>
        <dbReference type="Proteomes" id="UP000265845"/>
    </source>
</evidence>
<protein>
    <submittedName>
        <fullName evidence="2">DUF1254 domain-containing protein</fullName>
    </submittedName>
</protein>
<dbReference type="InterPro" id="IPR037050">
    <property type="entry name" value="DUF1254_sf"/>
</dbReference>
<dbReference type="Proteomes" id="UP000265845">
    <property type="component" value="Unassembled WGS sequence"/>
</dbReference>
<feature type="domain" description="DUF1254" evidence="1">
    <location>
        <begin position="51"/>
        <end position="165"/>
    </location>
</feature>
<dbReference type="OrthoDB" id="1346484at2"/>
<dbReference type="RefSeq" id="WP_119453513.1">
    <property type="nucleotide sequence ID" value="NZ_QWGA01000003.1"/>
</dbReference>
<evidence type="ECO:0000259" key="1">
    <source>
        <dbReference type="Pfam" id="PF06863"/>
    </source>
</evidence>
<organism evidence="2 3">
    <name type="scientific">Henriciella algicola</name>
    <dbReference type="NCBI Taxonomy" id="1608422"/>
    <lineage>
        <taxon>Bacteria</taxon>
        <taxon>Pseudomonadati</taxon>
        <taxon>Pseudomonadota</taxon>
        <taxon>Alphaproteobacteria</taxon>
        <taxon>Hyphomonadales</taxon>
        <taxon>Hyphomonadaceae</taxon>
        <taxon>Henriciella</taxon>
    </lineage>
</organism>
<dbReference type="AlphaFoldDB" id="A0A399RQW2"/>
<dbReference type="Pfam" id="PF06863">
    <property type="entry name" value="DUF1254"/>
    <property type="match status" value="1"/>
</dbReference>
<keyword evidence="3" id="KW-1185">Reference proteome</keyword>
<dbReference type="EMBL" id="QWGA01000003">
    <property type="protein sequence ID" value="RIJ32025.1"/>
    <property type="molecule type" value="Genomic_DNA"/>
</dbReference>
<accession>A0A399RQW2</accession>
<comment type="caution">
    <text evidence="2">The sequence shown here is derived from an EMBL/GenBank/DDBJ whole genome shotgun (WGS) entry which is preliminary data.</text>
</comment>
<dbReference type="SUPFAM" id="SSF160935">
    <property type="entry name" value="VPA0735-like"/>
    <property type="match status" value="1"/>
</dbReference>
<name>A0A399RQW2_9PROT</name>
<sequence length="175" mass="18681">MRWLAAAAVFLLMALIGHLAVLNAIPSRIMATAQLKMAERGVETYQWTASPRMTPQTQTIVRPSPDLAYALCRFDVSDGPVLLTAPASDTYGSLSVFDQRTNNVFIARLDGEDDFRGLVIHAPGEKPDAPEGAETLAMPGSGLALIRRLAPDEPAHAAATALVEQSTCSLLRAAP</sequence>
<dbReference type="Gene3D" id="2.60.40.1610">
    <property type="entry name" value="Domain of unknown function DUF1254"/>
    <property type="match status" value="1"/>
</dbReference>
<gene>
    <name evidence="2" type="ORF">D1222_07270</name>
</gene>
<proteinExistence type="predicted"/>
<dbReference type="InterPro" id="IPR010679">
    <property type="entry name" value="DUF1254"/>
</dbReference>
<evidence type="ECO:0000313" key="2">
    <source>
        <dbReference type="EMBL" id="RIJ32025.1"/>
    </source>
</evidence>
<reference evidence="2 3" key="1">
    <citation type="submission" date="2018-08" db="EMBL/GenBank/DDBJ databases">
        <title>Henriciella mobilis sp. nov., isolated from seawater.</title>
        <authorList>
            <person name="Cheng H."/>
            <person name="Wu Y.-H."/>
            <person name="Xu X.-W."/>
            <person name="Guo L.-L."/>
        </authorList>
    </citation>
    <scope>NUCLEOTIDE SEQUENCE [LARGE SCALE GENOMIC DNA]</scope>
    <source>
        <strain evidence="2 3">CCUG67844</strain>
    </source>
</reference>